<organism evidence="1">
    <name type="scientific">Picea glauca</name>
    <name type="common">White spruce</name>
    <name type="synonym">Pinus glauca</name>
    <dbReference type="NCBI Taxonomy" id="3330"/>
    <lineage>
        <taxon>Eukaryota</taxon>
        <taxon>Viridiplantae</taxon>
        <taxon>Streptophyta</taxon>
        <taxon>Embryophyta</taxon>
        <taxon>Tracheophyta</taxon>
        <taxon>Spermatophyta</taxon>
        <taxon>Pinopsida</taxon>
        <taxon>Pinidae</taxon>
        <taxon>Conifers I</taxon>
        <taxon>Pinales</taxon>
        <taxon>Pinaceae</taxon>
        <taxon>Picea</taxon>
    </lineage>
</organism>
<name>A0A101LWW4_PICGL</name>
<proteinExistence type="predicted"/>
<reference evidence="1" key="1">
    <citation type="journal article" date="2015" name="Genome Biol. Evol.">
        <title>Organellar Genomes of White Spruce (Picea glauca): Assembly and Annotation.</title>
        <authorList>
            <person name="Jackman S.D."/>
            <person name="Warren R.L."/>
            <person name="Gibb E.A."/>
            <person name="Vandervalk B.P."/>
            <person name="Mohamadi H."/>
            <person name="Chu J."/>
            <person name="Raymond A."/>
            <person name="Pleasance S."/>
            <person name="Coope R."/>
            <person name="Wildung M.R."/>
            <person name="Ritland C.E."/>
            <person name="Bousquet J."/>
            <person name="Jones S.J."/>
            <person name="Bohlmann J."/>
            <person name="Birol I."/>
        </authorList>
    </citation>
    <scope>NUCLEOTIDE SEQUENCE [LARGE SCALE GENOMIC DNA]</scope>
    <source>
        <tissue evidence="1">Flushing bud</tissue>
    </source>
</reference>
<protein>
    <submittedName>
        <fullName evidence="1">Uncharacterized protein</fullName>
    </submittedName>
</protein>
<geneLocation type="mitochondrion" evidence="1"/>
<keyword evidence="1" id="KW-0496">Mitochondrion</keyword>
<dbReference type="AlphaFoldDB" id="A0A101LWW4"/>
<comment type="caution">
    <text evidence="1">The sequence shown here is derived from an EMBL/GenBank/DDBJ whole genome shotgun (WGS) entry which is preliminary data.</text>
</comment>
<sequence length="54" mass="6075">MAGFGTLLGWLESTRASRKKQKQTGLVELNPGWLNPRLGERNRELIQPEAGGRR</sequence>
<evidence type="ECO:0000313" key="1">
    <source>
        <dbReference type="EMBL" id="KUM46831.1"/>
    </source>
</evidence>
<accession>A0A101LWW4</accession>
<dbReference type="EMBL" id="LKAM01000009">
    <property type="protein sequence ID" value="KUM46831.1"/>
    <property type="molecule type" value="Genomic_DNA"/>
</dbReference>
<gene>
    <name evidence="1" type="ORF">ABT39_MTgene6286</name>
</gene>